<dbReference type="eggNOG" id="COG2226">
    <property type="taxonomic scope" value="Bacteria"/>
</dbReference>
<reference evidence="2 3" key="1">
    <citation type="submission" date="2012-02" db="EMBL/GenBank/DDBJ databases">
        <title>Shotgun genome sequence of Phaeospirillum photometricum DSM 122.</title>
        <authorList>
            <person name="Duquesne K."/>
            <person name="Sturgis J."/>
        </authorList>
    </citation>
    <scope>NUCLEOTIDE SEQUENCE [LARGE SCALE GENOMIC DNA]</scope>
    <source>
        <strain evidence="3">DSM122</strain>
    </source>
</reference>
<evidence type="ECO:0000313" key="3">
    <source>
        <dbReference type="Proteomes" id="UP000033220"/>
    </source>
</evidence>
<evidence type="ECO:0000313" key="2">
    <source>
        <dbReference type="EMBL" id="CCG08871.1"/>
    </source>
</evidence>
<accession>H6SLK6</accession>
<organism evidence="2 3">
    <name type="scientific">Pararhodospirillum photometricum DSM 122</name>
    <dbReference type="NCBI Taxonomy" id="1150469"/>
    <lineage>
        <taxon>Bacteria</taxon>
        <taxon>Pseudomonadati</taxon>
        <taxon>Pseudomonadota</taxon>
        <taxon>Alphaproteobacteria</taxon>
        <taxon>Rhodospirillales</taxon>
        <taxon>Rhodospirillaceae</taxon>
        <taxon>Pararhodospirillum</taxon>
    </lineage>
</organism>
<sequence>MARALPGYGLVHDIAATVLGSLLGPKARVLVVGAGTGTDILRLGGVHPGWRFVGVDPAADMLAVAPERFAAHPGLAERVQLVEGSVAALDPNAPLFDAALCLLVTHFLPDTPQGKAALLRETARRLRPQAPLLLADFSAPYDGLPAPALLETAWVHWQRERDLSEEAIERGLAYAQRAIAPVTPARLAALLAETGFGPPQRVMQALHVHGWLTHRETTP</sequence>
<dbReference type="Pfam" id="PF08242">
    <property type="entry name" value="Methyltransf_12"/>
    <property type="match status" value="1"/>
</dbReference>
<dbReference type="SUPFAM" id="SSF53335">
    <property type="entry name" value="S-adenosyl-L-methionine-dependent methyltransferases"/>
    <property type="match status" value="1"/>
</dbReference>
<dbReference type="PANTHER" id="PTHR42912">
    <property type="entry name" value="METHYLTRANSFERASE"/>
    <property type="match status" value="1"/>
</dbReference>
<proteinExistence type="predicted"/>
<dbReference type="PATRIC" id="fig|1150469.3.peg.2525"/>
<dbReference type="Gene3D" id="3.40.50.150">
    <property type="entry name" value="Vaccinia Virus protein VP39"/>
    <property type="match status" value="1"/>
</dbReference>
<name>H6SLK6_PARPM</name>
<dbReference type="AlphaFoldDB" id="H6SLK6"/>
<dbReference type="CDD" id="cd02440">
    <property type="entry name" value="AdoMet_MTases"/>
    <property type="match status" value="1"/>
</dbReference>
<feature type="domain" description="Methyltransferase type 12" evidence="1">
    <location>
        <begin position="30"/>
        <end position="130"/>
    </location>
</feature>
<dbReference type="RefSeq" id="WP_014415505.1">
    <property type="nucleotide sequence ID" value="NC_017059.1"/>
</dbReference>
<dbReference type="InterPro" id="IPR013217">
    <property type="entry name" value="Methyltransf_12"/>
</dbReference>
<evidence type="ECO:0000259" key="1">
    <source>
        <dbReference type="Pfam" id="PF08242"/>
    </source>
</evidence>
<protein>
    <recommendedName>
        <fullName evidence="1">Methyltransferase type 12 domain-containing protein</fullName>
    </recommendedName>
</protein>
<dbReference type="Proteomes" id="UP000033220">
    <property type="component" value="Chromosome DSM 122"/>
</dbReference>
<dbReference type="PANTHER" id="PTHR42912:SF93">
    <property type="entry name" value="N6-ADENOSINE-METHYLTRANSFERASE TMT1A"/>
    <property type="match status" value="1"/>
</dbReference>
<keyword evidence="3" id="KW-1185">Reference proteome</keyword>
<dbReference type="GO" id="GO:0008168">
    <property type="term" value="F:methyltransferase activity"/>
    <property type="evidence" value="ECO:0007669"/>
    <property type="project" value="TreeGrafter"/>
</dbReference>
<dbReference type="EMBL" id="HE663493">
    <property type="protein sequence ID" value="CCG08871.1"/>
    <property type="molecule type" value="Genomic_DNA"/>
</dbReference>
<gene>
    <name evidence="2" type="ORF">RSPPHO_02245</name>
</gene>
<dbReference type="InterPro" id="IPR050508">
    <property type="entry name" value="Methyltransf_Superfamily"/>
</dbReference>
<dbReference type="HOGENOM" id="CLU_081790_0_0_5"/>
<dbReference type="KEGG" id="rpm:RSPPHO_02245"/>
<dbReference type="InterPro" id="IPR029063">
    <property type="entry name" value="SAM-dependent_MTases_sf"/>
</dbReference>